<keyword evidence="3" id="KW-0238">DNA-binding</keyword>
<dbReference type="OrthoDB" id="10034090at2759"/>
<keyword evidence="9" id="KW-1185">Reference proteome</keyword>
<reference evidence="8 9" key="2">
    <citation type="submission" date="2018-11" db="EMBL/GenBank/DDBJ databases">
        <authorList>
            <consortium name="Pathogen Informatics"/>
        </authorList>
    </citation>
    <scope>NUCLEOTIDE SEQUENCE [LARGE SCALE GENOMIC DNA]</scope>
</reference>
<evidence type="ECO:0000256" key="1">
    <source>
        <dbReference type="ARBA" id="ARBA00004123"/>
    </source>
</evidence>
<evidence type="ECO:0000256" key="5">
    <source>
        <dbReference type="ARBA" id="ARBA00023242"/>
    </source>
</evidence>
<keyword evidence="4" id="KW-0804">Transcription</keyword>
<dbReference type="EMBL" id="UZAM01007263">
    <property type="protein sequence ID" value="VDO97900.1"/>
    <property type="molecule type" value="Genomic_DNA"/>
</dbReference>
<name>A0A183IFX6_9BILA</name>
<organism evidence="10">
    <name type="scientific">Soboliphyme baturini</name>
    <dbReference type="NCBI Taxonomy" id="241478"/>
    <lineage>
        <taxon>Eukaryota</taxon>
        <taxon>Metazoa</taxon>
        <taxon>Ecdysozoa</taxon>
        <taxon>Nematoda</taxon>
        <taxon>Enoplea</taxon>
        <taxon>Dorylaimia</taxon>
        <taxon>Dioctophymatida</taxon>
        <taxon>Dioctophymatoidea</taxon>
        <taxon>Soboliphymatidae</taxon>
        <taxon>Soboliphyme</taxon>
    </lineage>
</organism>
<dbReference type="GO" id="GO:0000978">
    <property type="term" value="F:RNA polymerase II cis-regulatory region sequence-specific DNA binding"/>
    <property type="evidence" value="ECO:0007669"/>
    <property type="project" value="TreeGrafter"/>
</dbReference>
<dbReference type="GO" id="GO:0046983">
    <property type="term" value="F:protein dimerization activity"/>
    <property type="evidence" value="ECO:0007669"/>
    <property type="project" value="InterPro"/>
</dbReference>
<dbReference type="GO" id="GO:0000981">
    <property type="term" value="F:DNA-binding transcription factor activity, RNA polymerase II-specific"/>
    <property type="evidence" value="ECO:0007669"/>
    <property type="project" value="TreeGrafter"/>
</dbReference>
<dbReference type="Proteomes" id="UP000270296">
    <property type="component" value="Unassembled WGS sequence"/>
</dbReference>
<dbReference type="InterPro" id="IPR036638">
    <property type="entry name" value="HLH_DNA-bd_sf"/>
</dbReference>
<feature type="region of interest" description="Disordered" evidence="6">
    <location>
        <begin position="224"/>
        <end position="295"/>
    </location>
</feature>
<dbReference type="PROSITE" id="PS50888">
    <property type="entry name" value="BHLH"/>
    <property type="match status" value="1"/>
</dbReference>
<comment type="subcellular location">
    <subcellularLocation>
        <location evidence="1">Nucleus</location>
    </subcellularLocation>
</comment>
<dbReference type="PANTHER" id="PTHR11793">
    <property type="entry name" value="BASIC HELIX-LOOP-HELIX TRANSCRIPTION FACTOR"/>
    <property type="match status" value="1"/>
</dbReference>
<keyword evidence="5" id="KW-0539">Nucleus</keyword>
<proteinExistence type="predicted"/>
<dbReference type="InterPro" id="IPR051098">
    <property type="entry name" value="NeuroDiff_E-box_TFs"/>
</dbReference>
<evidence type="ECO:0000256" key="4">
    <source>
        <dbReference type="ARBA" id="ARBA00023163"/>
    </source>
</evidence>
<evidence type="ECO:0000256" key="6">
    <source>
        <dbReference type="SAM" id="MobiDB-lite"/>
    </source>
</evidence>
<evidence type="ECO:0000313" key="9">
    <source>
        <dbReference type="Proteomes" id="UP000270296"/>
    </source>
</evidence>
<dbReference type="Pfam" id="PF00010">
    <property type="entry name" value="HLH"/>
    <property type="match status" value="1"/>
</dbReference>
<dbReference type="WBParaSite" id="SBAD_0000264401-mRNA-1">
    <property type="protein sequence ID" value="SBAD_0000264401-mRNA-1"/>
    <property type="gene ID" value="SBAD_0000264401"/>
</dbReference>
<dbReference type="AlphaFoldDB" id="A0A183IFX6"/>
<reference evidence="10" key="1">
    <citation type="submission" date="2016-06" db="UniProtKB">
        <authorList>
            <consortium name="WormBaseParasite"/>
        </authorList>
    </citation>
    <scope>IDENTIFICATION</scope>
</reference>
<sequence length="432" mass="46401">MGYGARTADPSQFGFNGVCVDPKKRLFGGSAMPSVNSPGLAQNSLFNKVAVAFPGFDYYSGSGDSRDYWLPPAGGMLAPPGCIQSPTPYSSIVDSNAAAAANFHGMLPNAVGGERPAVPSVVPNDISKLTSLNPSFLPQAGFGAINGSQTGDALGKALASIYNDQVSASDTQWQNEAGSHVISNESDASRYRNLNVYPVTNGLGGVSVASELSSNLSIAADSPLDTKDMSMTPGSSASCNPSISRCNSAGGGKKRCRSQQNEDDENPAEKERRERERRHANNARERDRVSVSSKSLDKTPNYEFTRKANVYKTAAVSCRRIRVRDINEAFKELGRMCSMHVNAEKMQTKLGILHRAVSVITSLEQQVRERNLNPKSAHLKRREEQKLSENDCKMSGHVGVHELANAAVAAHMDPMRLLSSVSVSVGVYFNLP</sequence>
<dbReference type="InterPro" id="IPR011598">
    <property type="entry name" value="bHLH_dom"/>
</dbReference>
<feature type="compositionally biased region" description="Polar residues" evidence="6">
    <location>
        <begin position="232"/>
        <end position="247"/>
    </location>
</feature>
<dbReference type="SUPFAM" id="SSF47459">
    <property type="entry name" value="HLH, helix-loop-helix DNA-binding domain"/>
    <property type="match status" value="1"/>
</dbReference>
<accession>A0A183IFX6</accession>
<dbReference type="GO" id="GO:0005667">
    <property type="term" value="C:transcription regulator complex"/>
    <property type="evidence" value="ECO:0007669"/>
    <property type="project" value="TreeGrafter"/>
</dbReference>
<protein>
    <submittedName>
        <fullName evidence="10">BHLH domain-containing protein</fullName>
    </submittedName>
</protein>
<evidence type="ECO:0000259" key="7">
    <source>
        <dbReference type="PROSITE" id="PS50888"/>
    </source>
</evidence>
<dbReference type="SMART" id="SM00353">
    <property type="entry name" value="HLH"/>
    <property type="match status" value="1"/>
</dbReference>
<feature type="domain" description="BHLH" evidence="7">
    <location>
        <begin position="310"/>
        <end position="363"/>
    </location>
</feature>
<evidence type="ECO:0000313" key="8">
    <source>
        <dbReference type="EMBL" id="VDO97900.1"/>
    </source>
</evidence>
<gene>
    <name evidence="8" type="ORF">SBAD_LOCUS2520</name>
</gene>
<evidence type="ECO:0000313" key="10">
    <source>
        <dbReference type="WBParaSite" id="SBAD_0000264401-mRNA-1"/>
    </source>
</evidence>
<evidence type="ECO:0000256" key="2">
    <source>
        <dbReference type="ARBA" id="ARBA00023015"/>
    </source>
</evidence>
<dbReference type="Gene3D" id="4.10.280.10">
    <property type="entry name" value="Helix-loop-helix DNA-binding domain"/>
    <property type="match status" value="1"/>
</dbReference>
<keyword evidence="2" id="KW-0805">Transcription regulation</keyword>
<feature type="compositionally biased region" description="Basic and acidic residues" evidence="6">
    <location>
        <begin position="267"/>
        <end position="289"/>
    </location>
</feature>
<dbReference type="PANTHER" id="PTHR11793:SF13">
    <property type="entry name" value="PROTEIN DAUGHTERLESS"/>
    <property type="match status" value="1"/>
</dbReference>
<dbReference type="GO" id="GO:0005634">
    <property type="term" value="C:nucleus"/>
    <property type="evidence" value="ECO:0007669"/>
    <property type="project" value="UniProtKB-SubCell"/>
</dbReference>
<evidence type="ECO:0000256" key="3">
    <source>
        <dbReference type="ARBA" id="ARBA00023125"/>
    </source>
</evidence>
<dbReference type="GO" id="GO:0000785">
    <property type="term" value="C:chromatin"/>
    <property type="evidence" value="ECO:0007669"/>
    <property type="project" value="TreeGrafter"/>
</dbReference>